<name>A0A9W4UF34_9PLEO</name>
<proteinExistence type="predicted"/>
<comment type="caution">
    <text evidence="2">The sequence shown here is derived from an EMBL/GenBank/DDBJ whole genome shotgun (WGS) entry which is preliminary data.</text>
</comment>
<organism evidence="2 3">
    <name type="scientific">Periconia digitata</name>
    <dbReference type="NCBI Taxonomy" id="1303443"/>
    <lineage>
        <taxon>Eukaryota</taxon>
        <taxon>Fungi</taxon>
        <taxon>Dikarya</taxon>
        <taxon>Ascomycota</taxon>
        <taxon>Pezizomycotina</taxon>
        <taxon>Dothideomycetes</taxon>
        <taxon>Pleosporomycetidae</taxon>
        <taxon>Pleosporales</taxon>
        <taxon>Massarineae</taxon>
        <taxon>Periconiaceae</taxon>
        <taxon>Periconia</taxon>
    </lineage>
</organism>
<dbReference type="EMBL" id="CAOQHR010000004">
    <property type="protein sequence ID" value="CAI6333148.1"/>
    <property type="molecule type" value="Genomic_DNA"/>
</dbReference>
<accession>A0A9W4UF34</accession>
<feature type="chain" id="PRO_5040886623" evidence="1">
    <location>
        <begin position="20"/>
        <end position="173"/>
    </location>
</feature>
<dbReference type="Proteomes" id="UP001152607">
    <property type="component" value="Unassembled WGS sequence"/>
</dbReference>
<keyword evidence="1" id="KW-0732">Signal</keyword>
<feature type="signal peptide" evidence="1">
    <location>
        <begin position="1"/>
        <end position="19"/>
    </location>
</feature>
<dbReference type="AlphaFoldDB" id="A0A9W4UF34"/>
<sequence>MRCPVHLALIWASARLVAAESTSNTTYLTATALVTKGNDSAFECWQLTEPFRRASVPGISGAQIVTISNNTDLAYSIIPPRFDGGIHNAPVPQIVHFLSGLAYLTLPHNETEAWVVGGVGGLLFAVDTVGTGHRTQYPSDQETVAIALPFAEGKIPDHTVLVEGPCNGEQTFV</sequence>
<evidence type="ECO:0000313" key="2">
    <source>
        <dbReference type="EMBL" id="CAI6333148.1"/>
    </source>
</evidence>
<gene>
    <name evidence="2" type="ORF">PDIGIT_LOCUS6184</name>
</gene>
<protein>
    <submittedName>
        <fullName evidence="2">Uncharacterized protein</fullName>
    </submittedName>
</protein>
<evidence type="ECO:0000313" key="3">
    <source>
        <dbReference type="Proteomes" id="UP001152607"/>
    </source>
</evidence>
<reference evidence="2" key="1">
    <citation type="submission" date="2023-01" db="EMBL/GenBank/DDBJ databases">
        <authorList>
            <person name="Van Ghelder C."/>
            <person name="Rancurel C."/>
        </authorList>
    </citation>
    <scope>NUCLEOTIDE SEQUENCE</scope>
    <source>
        <strain evidence="2">CNCM I-4278</strain>
    </source>
</reference>
<keyword evidence="3" id="KW-1185">Reference proteome</keyword>
<evidence type="ECO:0000256" key="1">
    <source>
        <dbReference type="SAM" id="SignalP"/>
    </source>
</evidence>
<dbReference type="OrthoDB" id="3223416at2759"/>